<dbReference type="Proteomes" id="UP000827284">
    <property type="component" value="Unassembled WGS sequence"/>
</dbReference>
<comment type="caution">
    <text evidence="2">The sequence shown here is derived from an EMBL/GenBank/DDBJ whole genome shotgun (WGS) entry which is preliminary data.</text>
</comment>
<evidence type="ECO:0000256" key="1">
    <source>
        <dbReference type="SAM" id="SignalP"/>
    </source>
</evidence>
<name>A0A9P3HB81_9FUNG</name>
<evidence type="ECO:0000313" key="2">
    <source>
        <dbReference type="EMBL" id="GJJ73203.1"/>
    </source>
</evidence>
<dbReference type="EMBL" id="BQFW01000007">
    <property type="protein sequence ID" value="GJJ73203.1"/>
    <property type="molecule type" value="Genomic_DNA"/>
</dbReference>
<gene>
    <name evidence="2" type="ORF">EMPS_05561</name>
</gene>
<reference evidence="2" key="1">
    <citation type="submission" date="2021-11" db="EMBL/GenBank/DDBJ databases">
        <authorList>
            <person name="Herlambang A."/>
            <person name="Guo Y."/>
            <person name="Takashima Y."/>
            <person name="Nishizawa T."/>
        </authorList>
    </citation>
    <scope>NUCLEOTIDE SEQUENCE</scope>
    <source>
        <strain evidence="2">E1425</strain>
    </source>
</reference>
<proteinExistence type="predicted"/>
<organism evidence="2 3">
    <name type="scientific">Entomortierella parvispora</name>
    <dbReference type="NCBI Taxonomy" id="205924"/>
    <lineage>
        <taxon>Eukaryota</taxon>
        <taxon>Fungi</taxon>
        <taxon>Fungi incertae sedis</taxon>
        <taxon>Mucoromycota</taxon>
        <taxon>Mortierellomycotina</taxon>
        <taxon>Mortierellomycetes</taxon>
        <taxon>Mortierellales</taxon>
        <taxon>Mortierellaceae</taxon>
        <taxon>Entomortierella</taxon>
    </lineage>
</organism>
<feature type="chain" id="PRO_5040487103" evidence="1">
    <location>
        <begin position="22"/>
        <end position="98"/>
    </location>
</feature>
<feature type="signal peptide" evidence="1">
    <location>
        <begin position="1"/>
        <end position="21"/>
    </location>
</feature>
<dbReference type="OrthoDB" id="2411349at2759"/>
<evidence type="ECO:0000313" key="3">
    <source>
        <dbReference type="Proteomes" id="UP000827284"/>
    </source>
</evidence>
<keyword evidence="1" id="KW-0732">Signal</keyword>
<protein>
    <submittedName>
        <fullName evidence="2">Uncharacterized protein</fullName>
    </submittedName>
</protein>
<keyword evidence="3" id="KW-1185">Reference proteome</keyword>
<reference evidence="2" key="2">
    <citation type="journal article" date="2022" name="Microbiol. Resour. Announc.">
        <title>Whole-Genome Sequence of Entomortierella parvispora E1425, a Mucoromycotan Fungus Associated with Burkholderiaceae-Related Endosymbiotic Bacteria.</title>
        <authorList>
            <person name="Herlambang A."/>
            <person name="Guo Y."/>
            <person name="Takashima Y."/>
            <person name="Narisawa K."/>
            <person name="Ohta H."/>
            <person name="Nishizawa T."/>
        </authorList>
    </citation>
    <scope>NUCLEOTIDE SEQUENCE</scope>
    <source>
        <strain evidence="2">E1425</strain>
    </source>
</reference>
<sequence length="98" mass="10521">MMFKSAIVAVLATVVLSFVAAEDTRMDYKLAKGQTVAQFCAAWNTECYKYIPKVQPGAEVGEYCEAGPGKDEVQTYCNAYAVTLHGSAVAKILHAVPA</sequence>
<accession>A0A9P3HB81</accession>
<dbReference type="AlphaFoldDB" id="A0A9P3HB81"/>